<protein>
    <submittedName>
        <fullName evidence="2">DgyrCDS2398</fullName>
    </submittedName>
</protein>
<organism evidence="2 3">
    <name type="scientific">Dimorphilus gyrociliatus</name>
    <dbReference type="NCBI Taxonomy" id="2664684"/>
    <lineage>
        <taxon>Eukaryota</taxon>
        <taxon>Metazoa</taxon>
        <taxon>Spiralia</taxon>
        <taxon>Lophotrochozoa</taxon>
        <taxon>Annelida</taxon>
        <taxon>Polychaeta</taxon>
        <taxon>Polychaeta incertae sedis</taxon>
        <taxon>Dinophilidae</taxon>
        <taxon>Dimorphilus</taxon>
    </lineage>
</organism>
<reference evidence="2 3" key="1">
    <citation type="submission" date="2020-08" db="EMBL/GenBank/DDBJ databases">
        <authorList>
            <person name="Hejnol A."/>
        </authorList>
    </citation>
    <scope>NUCLEOTIDE SEQUENCE [LARGE SCALE GENOMIC DNA]</scope>
</reference>
<dbReference type="InterPro" id="IPR043159">
    <property type="entry name" value="Lectin_gal-bd_sf"/>
</dbReference>
<evidence type="ECO:0000256" key="1">
    <source>
        <dbReference type="SAM" id="Phobius"/>
    </source>
</evidence>
<name>A0A7I8VFA9_9ANNE</name>
<dbReference type="Proteomes" id="UP000549394">
    <property type="component" value="Unassembled WGS sequence"/>
</dbReference>
<dbReference type="EMBL" id="CAJFCJ010000003">
    <property type="protein sequence ID" value="CAD5113214.1"/>
    <property type="molecule type" value="Genomic_DNA"/>
</dbReference>
<comment type="caution">
    <text evidence="2">The sequence shown here is derived from an EMBL/GenBank/DDBJ whole genome shotgun (WGS) entry which is preliminary data.</text>
</comment>
<dbReference type="CDD" id="cd22823">
    <property type="entry name" value="Gal_Rha_Lectin"/>
    <property type="match status" value="1"/>
</dbReference>
<evidence type="ECO:0000313" key="2">
    <source>
        <dbReference type="EMBL" id="CAD5113214.1"/>
    </source>
</evidence>
<feature type="transmembrane region" description="Helical" evidence="1">
    <location>
        <begin position="236"/>
        <end position="260"/>
    </location>
</feature>
<proteinExistence type="predicted"/>
<sequence length="499" mass="56542">MSSTEEKCSVDVLDRLHESCTGLNNCKISVVDDFGDLNPCKDLFCELQLTYNCVPNSPYFCDKMRPKDANFAATTNSRYLSTRTIKKFKDSFKCPIKLKAEKGRKILLTFERLKGRDVNHRENCAPIAVVEEEGKRPRNLCRKNQTYESSGDRIKVIILTPTDFLLRYEARGCPNLPPPEHGWAERKGQKMKMGCNYTDYTWTRYCNGTHWLKPTGNCTYARSKLTVGKLALPHGIWIAIIIGAAIVLSVVILTVGMICLRKQRKCRGIMSRGSVRETAYLSRASMEYMRKQNMVNQQNSLSRDGSRLQYLIKRTSPSHTESDYGRVQETIELYPKSVDRMNSPSVHYDFEADVQPLDGASTLSTPKRKLMATKSSNSYFVRSLIGSDAGDGPAEELISLEPIASSVPNKSNLNQARPAYNSCLNVEQIYGSKLGNESLYSRRYSADLTKFNSPTESPKIRVATYNPLKQSNLYAEKERLYHTFSAPPRRQEDFSTFCS</sequence>
<keyword evidence="1" id="KW-0812">Transmembrane</keyword>
<dbReference type="OrthoDB" id="6327044at2759"/>
<evidence type="ECO:0000313" key="3">
    <source>
        <dbReference type="Proteomes" id="UP000549394"/>
    </source>
</evidence>
<accession>A0A7I8VFA9</accession>
<dbReference type="Gene3D" id="2.60.120.740">
    <property type="match status" value="1"/>
</dbReference>
<gene>
    <name evidence="2" type="ORF">DGYR_LOCUS2245</name>
</gene>
<keyword evidence="1" id="KW-0472">Membrane</keyword>
<keyword evidence="1" id="KW-1133">Transmembrane helix</keyword>
<keyword evidence="3" id="KW-1185">Reference proteome</keyword>
<dbReference type="AlphaFoldDB" id="A0A7I8VFA9"/>